<name>A0A7I7MGE3_9MYCO</name>
<dbReference type="AlphaFoldDB" id="A0A7I7MGE3"/>
<protein>
    <recommendedName>
        <fullName evidence="3">ABC transporter ATP-binding protein</fullName>
    </recommendedName>
</protein>
<accession>A0A7I7MGE3</accession>
<dbReference type="KEGG" id="mpsc:MPSYJ_47190"/>
<dbReference type="Gene3D" id="3.40.50.300">
    <property type="entry name" value="P-loop containing nucleotide triphosphate hydrolases"/>
    <property type="match status" value="1"/>
</dbReference>
<sequence length="244" mass="26224">MDMFEAATDEAAMSRHAAADIPHLQAGADDDAIIVARGLTFDGEHGPLFRDVDLDLDRGLHAVHMPGGHSQKALLLTLAGRLKPSAGTVAVFGETAPRAIRRHCAIAAFGDIDDLDEAVTVGTVVTEQRRWLAPLFGRSREHSHRDVLAEVFGDVQRPAPTDYVGDMGDLETFLLQIALALCSDRPVLVVGDLEQVRDSERRAQAAQRLGVIAADRLVVVGVTNSLGDEAPEHEIHIPNIAGKD</sequence>
<reference evidence="1 2" key="1">
    <citation type="journal article" date="2019" name="Emerg. Microbes Infect.">
        <title>Comprehensive subspecies identification of 175 nontuberculous mycobacteria species based on 7547 genomic profiles.</title>
        <authorList>
            <person name="Matsumoto Y."/>
            <person name="Kinjo T."/>
            <person name="Motooka D."/>
            <person name="Nabeya D."/>
            <person name="Jung N."/>
            <person name="Uechi K."/>
            <person name="Horii T."/>
            <person name="Iida T."/>
            <person name="Fujita J."/>
            <person name="Nakamura S."/>
        </authorList>
    </citation>
    <scope>NUCLEOTIDE SEQUENCE [LARGE SCALE GENOMIC DNA]</scope>
    <source>
        <strain evidence="1 2">JCM 13323</strain>
    </source>
</reference>
<organism evidence="1 2">
    <name type="scientific">Mycolicibacterium psychrotolerans</name>
    <dbReference type="NCBI Taxonomy" id="216929"/>
    <lineage>
        <taxon>Bacteria</taxon>
        <taxon>Bacillati</taxon>
        <taxon>Actinomycetota</taxon>
        <taxon>Actinomycetes</taxon>
        <taxon>Mycobacteriales</taxon>
        <taxon>Mycobacteriaceae</taxon>
        <taxon>Mycolicibacterium</taxon>
    </lineage>
</organism>
<proteinExistence type="predicted"/>
<dbReference type="EMBL" id="AP022574">
    <property type="protein sequence ID" value="BBX71258.1"/>
    <property type="molecule type" value="Genomic_DNA"/>
</dbReference>
<dbReference type="InterPro" id="IPR027417">
    <property type="entry name" value="P-loop_NTPase"/>
</dbReference>
<keyword evidence="2" id="KW-1185">Reference proteome</keyword>
<evidence type="ECO:0008006" key="3">
    <source>
        <dbReference type="Google" id="ProtNLM"/>
    </source>
</evidence>
<evidence type="ECO:0000313" key="2">
    <source>
        <dbReference type="Proteomes" id="UP000466514"/>
    </source>
</evidence>
<gene>
    <name evidence="1" type="ORF">MPSYJ_47190</name>
</gene>
<dbReference type="Proteomes" id="UP000466514">
    <property type="component" value="Chromosome"/>
</dbReference>
<evidence type="ECO:0000313" key="1">
    <source>
        <dbReference type="EMBL" id="BBX71258.1"/>
    </source>
</evidence>